<dbReference type="SUPFAM" id="SSF55729">
    <property type="entry name" value="Acyl-CoA N-acyltransferases (Nat)"/>
    <property type="match status" value="1"/>
</dbReference>
<gene>
    <name evidence="2" type="ORF">E4K66_26535</name>
</gene>
<dbReference type="EMBL" id="SPQU01000014">
    <property type="protein sequence ID" value="TFV35466.1"/>
    <property type="molecule type" value="Genomic_DNA"/>
</dbReference>
<evidence type="ECO:0000313" key="2">
    <source>
        <dbReference type="EMBL" id="TFV35466.1"/>
    </source>
</evidence>
<dbReference type="Pfam" id="PF21926">
    <property type="entry name" value="FeeM"/>
    <property type="match status" value="1"/>
</dbReference>
<protein>
    <recommendedName>
        <fullName evidence="1">N-acyl amino acid synthase FeeM catalytic core domain-containing protein</fullName>
    </recommendedName>
</protein>
<dbReference type="Proteomes" id="UP000298225">
    <property type="component" value="Unassembled WGS sequence"/>
</dbReference>
<dbReference type="InterPro" id="IPR016181">
    <property type="entry name" value="Acyl_CoA_acyltransferase"/>
</dbReference>
<dbReference type="Gene3D" id="3.40.630.30">
    <property type="match status" value="1"/>
</dbReference>
<dbReference type="AlphaFoldDB" id="A0A4Y9KY60"/>
<dbReference type="InterPro" id="IPR054597">
    <property type="entry name" value="FeeM_cat"/>
</dbReference>
<accession>A0A4Y9KY60</accession>
<feature type="domain" description="N-acyl amino acid synthase FeeM catalytic core" evidence="1">
    <location>
        <begin position="36"/>
        <end position="193"/>
    </location>
</feature>
<evidence type="ECO:0000313" key="3">
    <source>
        <dbReference type="Proteomes" id="UP000298225"/>
    </source>
</evidence>
<organism evidence="2 3">
    <name type="scientific">Bradyrhizobium frederickii</name>
    <dbReference type="NCBI Taxonomy" id="2560054"/>
    <lineage>
        <taxon>Bacteria</taxon>
        <taxon>Pseudomonadati</taxon>
        <taxon>Pseudomonadota</taxon>
        <taxon>Alphaproteobacteria</taxon>
        <taxon>Hyphomicrobiales</taxon>
        <taxon>Nitrobacteraceae</taxon>
        <taxon>Bradyrhizobium</taxon>
    </lineage>
</organism>
<evidence type="ECO:0000259" key="1">
    <source>
        <dbReference type="Pfam" id="PF21926"/>
    </source>
</evidence>
<keyword evidence="3" id="KW-1185">Reference proteome</keyword>
<sequence length="246" mass="27838">MKPEAEPRASLSVRGGALFDRVDYRSIETPEEKDQLYQMRYRAYTRGGLIPPSESERYSDSYDDAPNARTFGVYVDGELCSSIRLHVLTSEQRASCTTDLFGDVLNPRLDRGEVFIDPARFVASPEKAKCFPELPYVTVRLVFLACEHFNADTGLALVRPAHEAFYRRVFLNETIAEPRLFPNALAKVALMASNFRAVREKVLTRFPIMRSSAFERRMLFGPSGEPSRSIVSPKLASERPKLVVYS</sequence>
<proteinExistence type="predicted"/>
<name>A0A4Y9KY60_9BRAD</name>
<dbReference type="RefSeq" id="WP_135170752.1">
    <property type="nucleotide sequence ID" value="NZ_SPQU01000014.1"/>
</dbReference>
<dbReference type="OrthoDB" id="9812697at2"/>
<reference evidence="2 3" key="1">
    <citation type="submission" date="2019-03" db="EMBL/GenBank/DDBJ databases">
        <title>Bradyrhizobium strains diversity isolated from Chamaecrista fasciculata.</title>
        <authorList>
            <person name="Urquiaga M.C.O."/>
            <person name="Hungria M."/>
            <person name="Delamuta J.R.M."/>
        </authorList>
    </citation>
    <scope>NUCLEOTIDE SEQUENCE [LARGE SCALE GENOMIC DNA]</scope>
    <source>
        <strain evidence="2 3">CNPSo 3424</strain>
    </source>
</reference>
<comment type="caution">
    <text evidence="2">The sequence shown here is derived from an EMBL/GenBank/DDBJ whole genome shotgun (WGS) entry which is preliminary data.</text>
</comment>